<dbReference type="EMBL" id="JABANM010013624">
    <property type="protein sequence ID" value="KAF4734028.1"/>
    <property type="molecule type" value="Genomic_DNA"/>
</dbReference>
<accession>A0A7J6SM73</accession>
<dbReference type="InterPro" id="IPR050817">
    <property type="entry name" value="DjlA_DnaK_co-chaperone"/>
</dbReference>
<dbReference type="PRINTS" id="PR00625">
    <property type="entry name" value="JDOMAIN"/>
</dbReference>
<evidence type="ECO:0000313" key="2">
    <source>
        <dbReference type="EMBL" id="KAF4734028.1"/>
    </source>
</evidence>
<sequence>MVVRKMPGEEVDDHDEEEEAFFKTVTTASLKDRHDCFRILGLTPGAGLDEIRSAYKRLARKWHPDKYDGHR</sequence>
<comment type="caution">
    <text evidence="2">The sequence shown here is derived from an EMBL/GenBank/DDBJ whole genome shotgun (WGS) entry which is preliminary data.</text>
</comment>
<dbReference type="Gene3D" id="1.10.287.110">
    <property type="entry name" value="DnaJ domain"/>
    <property type="match status" value="1"/>
</dbReference>
<dbReference type="PANTHER" id="PTHR24074">
    <property type="entry name" value="CO-CHAPERONE PROTEIN DJLA"/>
    <property type="match status" value="1"/>
</dbReference>
<evidence type="ECO:0000259" key="1">
    <source>
        <dbReference type="PROSITE" id="PS50076"/>
    </source>
</evidence>
<dbReference type="Pfam" id="PF00226">
    <property type="entry name" value="DnaJ"/>
    <property type="match status" value="1"/>
</dbReference>
<proteinExistence type="predicted"/>
<dbReference type="AlphaFoldDB" id="A0A7J6SM73"/>
<dbReference type="PROSITE" id="PS50076">
    <property type="entry name" value="DNAJ_2"/>
    <property type="match status" value="1"/>
</dbReference>
<dbReference type="Proteomes" id="UP000574390">
    <property type="component" value="Unassembled WGS sequence"/>
</dbReference>
<dbReference type="SUPFAM" id="SSF46565">
    <property type="entry name" value="Chaperone J-domain"/>
    <property type="match status" value="1"/>
</dbReference>
<protein>
    <recommendedName>
        <fullName evidence="1">J domain-containing protein</fullName>
    </recommendedName>
</protein>
<organism evidence="2 3">
    <name type="scientific">Perkinsus olseni</name>
    <name type="common">Perkinsus atlanticus</name>
    <dbReference type="NCBI Taxonomy" id="32597"/>
    <lineage>
        <taxon>Eukaryota</taxon>
        <taxon>Sar</taxon>
        <taxon>Alveolata</taxon>
        <taxon>Perkinsozoa</taxon>
        <taxon>Perkinsea</taxon>
        <taxon>Perkinsida</taxon>
        <taxon>Perkinsidae</taxon>
        <taxon>Perkinsus</taxon>
    </lineage>
</organism>
<name>A0A7J6SM73_PEROL</name>
<feature type="domain" description="J" evidence="1">
    <location>
        <begin position="35"/>
        <end position="71"/>
    </location>
</feature>
<dbReference type="InterPro" id="IPR001623">
    <property type="entry name" value="DnaJ_domain"/>
</dbReference>
<gene>
    <name evidence="2" type="ORF">FOZ62_018222</name>
</gene>
<dbReference type="CDD" id="cd06257">
    <property type="entry name" value="DnaJ"/>
    <property type="match status" value="1"/>
</dbReference>
<evidence type="ECO:0000313" key="3">
    <source>
        <dbReference type="Proteomes" id="UP000574390"/>
    </source>
</evidence>
<reference evidence="2 3" key="1">
    <citation type="submission" date="2020-04" db="EMBL/GenBank/DDBJ databases">
        <title>Perkinsus olseni comparative genomics.</title>
        <authorList>
            <person name="Bogema D.R."/>
        </authorList>
    </citation>
    <scope>NUCLEOTIDE SEQUENCE [LARGE SCALE GENOMIC DNA]</scope>
    <source>
        <strain evidence="2">ATCC PRA-205</strain>
    </source>
</reference>
<dbReference type="InterPro" id="IPR036869">
    <property type="entry name" value="J_dom_sf"/>
</dbReference>